<organism evidence="3 4">
    <name type="scientific">Pseudohoeflea suaedae</name>
    <dbReference type="NCBI Taxonomy" id="877384"/>
    <lineage>
        <taxon>Bacteria</taxon>
        <taxon>Pseudomonadati</taxon>
        <taxon>Pseudomonadota</taxon>
        <taxon>Alphaproteobacteria</taxon>
        <taxon>Hyphomicrobiales</taxon>
        <taxon>Rhizobiaceae</taxon>
        <taxon>Pseudohoeflea</taxon>
    </lineage>
</organism>
<dbReference type="RefSeq" id="WP_133283713.1">
    <property type="nucleotide sequence ID" value="NZ_SMSI01000001.1"/>
</dbReference>
<dbReference type="Proteomes" id="UP000295131">
    <property type="component" value="Unassembled WGS sequence"/>
</dbReference>
<comment type="caution">
    <text evidence="3">The sequence shown here is derived from an EMBL/GenBank/DDBJ whole genome shotgun (WGS) entry which is preliminary data.</text>
</comment>
<dbReference type="OrthoDB" id="9803483at2"/>
<dbReference type="PANTHER" id="PTHR43364:SF4">
    <property type="entry name" value="NAD(P)-LINKED OXIDOREDUCTASE SUPERFAMILY PROTEIN"/>
    <property type="match status" value="1"/>
</dbReference>
<dbReference type="InterPro" id="IPR023210">
    <property type="entry name" value="NADP_OxRdtase_dom"/>
</dbReference>
<evidence type="ECO:0000259" key="2">
    <source>
        <dbReference type="Pfam" id="PF00248"/>
    </source>
</evidence>
<evidence type="ECO:0000256" key="1">
    <source>
        <dbReference type="ARBA" id="ARBA00023002"/>
    </source>
</evidence>
<proteinExistence type="predicted"/>
<dbReference type="EMBL" id="SMSI01000001">
    <property type="protein sequence ID" value="TDH38879.1"/>
    <property type="molecule type" value="Genomic_DNA"/>
</dbReference>
<reference evidence="3 4" key="1">
    <citation type="journal article" date="2013" name="Int. J. Syst. Evol. Microbiol.">
        <title>Hoeflea suaedae sp. nov., an endophytic bacterium isolated from the root of the halophyte Suaeda maritima.</title>
        <authorList>
            <person name="Chung E.J."/>
            <person name="Park J.A."/>
            <person name="Pramanik P."/>
            <person name="Bibi F."/>
            <person name="Jeon C.O."/>
            <person name="Chung Y.R."/>
        </authorList>
    </citation>
    <scope>NUCLEOTIDE SEQUENCE [LARGE SCALE GENOMIC DNA]</scope>
    <source>
        <strain evidence="3 4">YC6898</strain>
    </source>
</reference>
<dbReference type="InterPro" id="IPR050523">
    <property type="entry name" value="AKR_Detox_Biosynth"/>
</dbReference>
<dbReference type="Pfam" id="PF00248">
    <property type="entry name" value="Aldo_ket_red"/>
    <property type="match status" value="1"/>
</dbReference>
<dbReference type="AlphaFoldDB" id="A0A4R5PPF2"/>
<evidence type="ECO:0000313" key="3">
    <source>
        <dbReference type="EMBL" id="TDH38879.1"/>
    </source>
</evidence>
<dbReference type="GO" id="GO:0016491">
    <property type="term" value="F:oxidoreductase activity"/>
    <property type="evidence" value="ECO:0007669"/>
    <property type="project" value="UniProtKB-KW"/>
</dbReference>
<name>A0A4R5PPF2_9HYPH</name>
<accession>A0A4R5PPF2</accession>
<protein>
    <submittedName>
        <fullName evidence="3">Aldo/keto reductase</fullName>
    </submittedName>
</protein>
<dbReference type="SUPFAM" id="SSF51430">
    <property type="entry name" value="NAD(P)-linked oxidoreductase"/>
    <property type="match status" value="1"/>
</dbReference>
<dbReference type="PANTHER" id="PTHR43364">
    <property type="entry name" value="NADH-SPECIFIC METHYLGLYOXAL REDUCTASE-RELATED"/>
    <property type="match status" value="1"/>
</dbReference>
<evidence type="ECO:0000313" key="4">
    <source>
        <dbReference type="Proteomes" id="UP000295131"/>
    </source>
</evidence>
<dbReference type="CDD" id="cd19094">
    <property type="entry name" value="AKR_Tas-like"/>
    <property type="match status" value="1"/>
</dbReference>
<feature type="domain" description="NADP-dependent oxidoreductase" evidence="2">
    <location>
        <begin position="15"/>
        <end position="340"/>
    </location>
</feature>
<dbReference type="InterPro" id="IPR036812">
    <property type="entry name" value="NAD(P)_OxRdtase_dom_sf"/>
</dbReference>
<dbReference type="Gene3D" id="3.20.20.100">
    <property type="entry name" value="NADP-dependent oxidoreductase domain"/>
    <property type="match status" value="1"/>
</dbReference>
<gene>
    <name evidence="3" type="ORF">E2A64_07235</name>
</gene>
<keyword evidence="1" id="KW-0560">Oxidoreductase</keyword>
<sequence>MKMNPLGRTGMTVSEICLGTMTFDEQNTEAEGHAQMDRALDAGVNFFDTAELYPTCPLRADTQGKTEEILGSWFRKSGKRDEIILASKITGNGNEWIRGGEDISRDSITRALDMSLERLGVDHIDLYQLHWPNRGSYHFRKNWNFDASRQPKGRKMLEDLLDTLRGLDDAVKAGKIRAYGVSNDSAWGIMQLIRLAEDNGLPRVASVQNEYNLLCRHFDLDLAEVAHHEDVGLLTYSPLAAGILTGKYQDGSVPENSRRSRVENLGGRWTPDVKAATDAYLAVAGKHGLDPAQMALAFCMGRPFMTSTIIGATTMDQLDNCLGAVDVKLSDEVLADIEAARRAHPMPM</sequence>
<keyword evidence="4" id="KW-1185">Reference proteome</keyword>